<evidence type="ECO:0000256" key="1">
    <source>
        <dbReference type="SAM" id="MobiDB-lite"/>
    </source>
</evidence>
<accession>A0ABT3I0F5</accession>
<sequence length="190" mass="21621">MRKIILLFACMFSISAFSQIKVLKNETLVEIGKENSVGLYKKENRFTFNYQDINTSNLNTFRSFSFLDVNGDVTDLYKLITDGFIDEPSGNVTLELPNDIIELHYEKNYGQPTVQFIQYINKNKKYVGKSQFLNKKQIDKIFGIGTNKSALYKKAVQRPTPVANVSATQNHVAETPATPKPATPKKKSRR</sequence>
<dbReference type="Proteomes" id="UP001163731">
    <property type="component" value="Unassembled WGS sequence"/>
</dbReference>
<dbReference type="RefSeq" id="WP_264750726.1">
    <property type="nucleotide sequence ID" value="NZ_JAPDHW010000009.1"/>
</dbReference>
<feature type="compositionally biased region" description="Polar residues" evidence="1">
    <location>
        <begin position="163"/>
        <end position="172"/>
    </location>
</feature>
<organism evidence="3 4">
    <name type="scientific">Chryseobacterium kimseyorum</name>
    <dbReference type="NCBI Taxonomy" id="2984028"/>
    <lineage>
        <taxon>Bacteria</taxon>
        <taxon>Pseudomonadati</taxon>
        <taxon>Bacteroidota</taxon>
        <taxon>Flavobacteriia</taxon>
        <taxon>Flavobacteriales</taxon>
        <taxon>Weeksellaceae</taxon>
        <taxon>Chryseobacterium group</taxon>
        <taxon>Chryseobacterium</taxon>
    </lineage>
</organism>
<evidence type="ECO:0000256" key="2">
    <source>
        <dbReference type="SAM" id="SignalP"/>
    </source>
</evidence>
<evidence type="ECO:0000313" key="4">
    <source>
        <dbReference type="Proteomes" id="UP001163731"/>
    </source>
</evidence>
<keyword evidence="4" id="KW-1185">Reference proteome</keyword>
<reference evidence="3" key="1">
    <citation type="submission" date="2022-10" db="EMBL/GenBank/DDBJ databases">
        <title>Chryseobacterium babae sp. nov. isolated from the gut of the beetle Oryctes rhinoceros, and Chryseobacterium kimseyorum sp. nov., isolated from a stick insect rearing cage.</title>
        <authorList>
            <person name="Shelomi M."/>
            <person name="Han C.-J."/>
            <person name="Chen W.-M."/>
            <person name="Chen H.-K."/>
            <person name="Liaw S.-J."/>
            <person name="Muhle E."/>
            <person name="Clermont D."/>
        </authorList>
    </citation>
    <scope>NUCLEOTIDE SEQUENCE</scope>
    <source>
        <strain evidence="3">09-1422</strain>
    </source>
</reference>
<feature type="signal peptide" evidence="2">
    <location>
        <begin position="1"/>
        <end position="18"/>
    </location>
</feature>
<protein>
    <submittedName>
        <fullName evidence="3">Uncharacterized protein</fullName>
    </submittedName>
</protein>
<feature type="chain" id="PRO_5046192322" evidence="2">
    <location>
        <begin position="19"/>
        <end position="190"/>
    </location>
</feature>
<keyword evidence="2" id="KW-0732">Signal</keyword>
<comment type="caution">
    <text evidence="3">The sequence shown here is derived from an EMBL/GenBank/DDBJ whole genome shotgun (WGS) entry which is preliminary data.</text>
</comment>
<evidence type="ECO:0000313" key="3">
    <source>
        <dbReference type="EMBL" id="MCW3169534.1"/>
    </source>
</evidence>
<proteinExistence type="predicted"/>
<gene>
    <name evidence="3" type="ORF">OMO38_13480</name>
</gene>
<dbReference type="EMBL" id="JAPDHW010000009">
    <property type="protein sequence ID" value="MCW3169534.1"/>
    <property type="molecule type" value="Genomic_DNA"/>
</dbReference>
<name>A0ABT3I0F5_9FLAO</name>
<feature type="region of interest" description="Disordered" evidence="1">
    <location>
        <begin position="162"/>
        <end position="190"/>
    </location>
</feature>